<dbReference type="Pfam" id="PF12774">
    <property type="entry name" value="AAA_6"/>
    <property type="match status" value="1"/>
</dbReference>
<dbReference type="InterPro" id="IPR035699">
    <property type="entry name" value="AAA_6"/>
</dbReference>
<feature type="domain" description="Laminin EGF-like" evidence="27">
    <location>
        <begin position="784"/>
        <end position="831"/>
    </location>
</feature>
<feature type="disulfide bond" evidence="24">
    <location>
        <begin position="1111"/>
        <end position="1120"/>
    </location>
</feature>
<dbReference type="GO" id="GO:0048468">
    <property type="term" value="P:cell development"/>
    <property type="evidence" value="ECO:0007669"/>
    <property type="project" value="UniProtKB-ARBA"/>
</dbReference>
<keyword evidence="16" id="KW-0243">Dynein</keyword>
<dbReference type="FunFam" id="3.40.50.300:FF:000996">
    <property type="entry name" value="Cytoplasmic dynein heavy chain"/>
    <property type="match status" value="1"/>
</dbReference>
<dbReference type="GO" id="GO:0045505">
    <property type="term" value="F:dynein intermediate chain binding"/>
    <property type="evidence" value="ECO:0007669"/>
    <property type="project" value="InterPro"/>
</dbReference>
<dbReference type="FunFam" id="2.10.25.10:FF:000130">
    <property type="entry name" value="Laminin subunit beta 1"/>
    <property type="match status" value="1"/>
</dbReference>
<dbReference type="Gene3D" id="1.20.920.30">
    <property type="match status" value="1"/>
</dbReference>
<feature type="domain" description="Laminin EGF-like" evidence="27">
    <location>
        <begin position="832"/>
        <end position="877"/>
    </location>
</feature>
<feature type="coiled-coil region" evidence="25">
    <location>
        <begin position="3242"/>
        <end position="3315"/>
    </location>
</feature>
<feature type="coiled-coil region" evidence="25">
    <location>
        <begin position="1370"/>
        <end position="1401"/>
    </location>
</feature>
<dbReference type="FunFam" id="2.10.25.10:FF:000224">
    <property type="entry name" value="Usherin"/>
    <property type="match status" value="1"/>
</dbReference>
<dbReference type="Pfam" id="PF00053">
    <property type="entry name" value="EGF_laminin"/>
    <property type="match status" value="11"/>
</dbReference>
<dbReference type="InterPro" id="IPR042222">
    <property type="entry name" value="Dynein_2_N"/>
</dbReference>
<dbReference type="FunFam" id="1.20.920.20:FF:000002">
    <property type="entry name" value="Cytoplasmic dynein 1 heavy chain"/>
    <property type="match status" value="1"/>
</dbReference>
<dbReference type="FunFam" id="2.10.25.10:FF:000074">
    <property type="entry name" value="Laminin subunit alpha"/>
    <property type="match status" value="1"/>
</dbReference>
<keyword evidence="18 24" id="KW-1015">Disulfide bond</keyword>
<dbReference type="Gene3D" id="6.10.140.1060">
    <property type="match status" value="1"/>
</dbReference>
<evidence type="ECO:0000256" key="17">
    <source>
        <dbReference type="ARBA" id="ARBA00023054"/>
    </source>
</evidence>
<dbReference type="Gene3D" id="1.20.140.100">
    <property type="entry name" value="Dynein heavy chain, N-terminal domain 2"/>
    <property type="match status" value="1"/>
</dbReference>
<dbReference type="EMBL" id="OV170232">
    <property type="protein sequence ID" value="CAH0717249.1"/>
    <property type="molecule type" value="Genomic_DNA"/>
</dbReference>
<keyword evidence="6" id="KW-0963">Cytoplasm</keyword>
<dbReference type="InterPro" id="IPR024743">
    <property type="entry name" value="Dynein_HC_stalk"/>
</dbReference>
<dbReference type="PRINTS" id="PR00011">
    <property type="entry name" value="EGFLAMININ"/>
</dbReference>
<feature type="disulfide bond" evidence="24">
    <location>
        <begin position="786"/>
        <end position="803"/>
    </location>
</feature>
<evidence type="ECO:0000256" key="25">
    <source>
        <dbReference type="SAM" id="Coils"/>
    </source>
</evidence>
<dbReference type="GO" id="GO:0097729">
    <property type="term" value="C:9+2 motile cilium"/>
    <property type="evidence" value="ECO:0007669"/>
    <property type="project" value="TreeGrafter"/>
</dbReference>
<evidence type="ECO:0000256" key="16">
    <source>
        <dbReference type="ARBA" id="ARBA00023017"/>
    </source>
</evidence>
<dbReference type="Gene3D" id="2.60.120.260">
    <property type="entry name" value="Galactose-binding domain-like"/>
    <property type="match status" value="1"/>
</dbReference>
<dbReference type="Gene3D" id="1.10.8.710">
    <property type="match status" value="1"/>
</dbReference>
<dbReference type="GO" id="GO:0009888">
    <property type="term" value="P:tissue development"/>
    <property type="evidence" value="ECO:0007669"/>
    <property type="project" value="UniProtKB-ARBA"/>
</dbReference>
<keyword evidence="19" id="KW-0505">Motor protein</keyword>
<dbReference type="Pfam" id="PF00055">
    <property type="entry name" value="Laminin_N"/>
    <property type="match status" value="1"/>
</dbReference>
<evidence type="ECO:0000256" key="20">
    <source>
        <dbReference type="ARBA" id="ARBA00023180"/>
    </source>
</evidence>
<comment type="similarity">
    <text evidence="4">Belongs to the dynein heavy chain family.</text>
</comment>
<dbReference type="PROSITE" id="PS50027">
    <property type="entry name" value="EGF_LAM_2"/>
    <property type="match status" value="9"/>
</dbReference>
<organism evidence="30 31">
    <name type="scientific">Brenthis ino</name>
    <name type="common">lesser marbled fritillary</name>
    <dbReference type="NCBI Taxonomy" id="405034"/>
    <lineage>
        <taxon>Eukaryota</taxon>
        <taxon>Metazoa</taxon>
        <taxon>Ecdysozoa</taxon>
        <taxon>Arthropoda</taxon>
        <taxon>Hexapoda</taxon>
        <taxon>Insecta</taxon>
        <taxon>Pterygota</taxon>
        <taxon>Neoptera</taxon>
        <taxon>Endopterygota</taxon>
        <taxon>Lepidoptera</taxon>
        <taxon>Glossata</taxon>
        <taxon>Ditrysia</taxon>
        <taxon>Papilionoidea</taxon>
        <taxon>Nymphalidae</taxon>
        <taxon>Heliconiinae</taxon>
        <taxon>Argynnini</taxon>
        <taxon>Brenthis</taxon>
    </lineage>
</organism>
<dbReference type="Pfam" id="PF18198">
    <property type="entry name" value="AAA_lid_11"/>
    <property type="match status" value="1"/>
</dbReference>
<dbReference type="FunFam" id="2.60.120.260:FF:000010">
    <property type="entry name" value="Laminin subunit beta 1"/>
    <property type="match status" value="1"/>
</dbReference>
<feature type="domain" description="Laminin EGF-like" evidence="27">
    <location>
        <begin position="1039"/>
        <end position="1089"/>
    </location>
</feature>
<comment type="caution">
    <text evidence="24">Lacks conserved residue(s) required for the propagation of feature annotation.</text>
</comment>
<evidence type="ECO:0000256" key="8">
    <source>
        <dbReference type="ARBA" id="ARBA00022530"/>
    </source>
</evidence>
<keyword evidence="15" id="KW-0130">Cell adhesion</keyword>
<dbReference type="Pfam" id="PF24973">
    <property type="entry name" value="EGF_LMN_ATRN"/>
    <property type="match status" value="2"/>
</dbReference>
<feature type="coiled-coil region" evidence="25">
    <location>
        <begin position="1250"/>
        <end position="1284"/>
    </location>
</feature>
<evidence type="ECO:0000256" key="19">
    <source>
        <dbReference type="ARBA" id="ARBA00023175"/>
    </source>
</evidence>
<feature type="disulfide bond" evidence="24">
    <location>
        <begin position="1011"/>
        <end position="1020"/>
    </location>
</feature>
<dbReference type="GO" id="GO:0030054">
    <property type="term" value="C:cell junction"/>
    <property type="evidence" value="ECO:0007669"/>
    <property type="project" value="UniProtKB-ARBA"/>
</dbReference>
<dbReference type="Gene3D" id="3.40.50.300">
    <property type="entry name" value="P-loop containing nucleotide triphosphate hydrolases"/>
    <property type="match status" value="4"/>
</dbReference>
<evidence type="ECO:0000259" key="27">
    <source>
        <dbReference type="PROSITE" id="PS50027"/>
    </source>
</evidence>
<dbReference type="FunFam" id="2.10.25.10:FF:000082">
    <property type="entry name" value="Laminin subunit alpha 1"/>
    <property type="match status" value="1"/>
</dbReference>
<feature type="coiled-coil region" evidence="25">
    <location>
        <begin position="3458"/>
        <end position="3541"/>
    </location>
</feature>
<dbReference type="SUPFAM" id="SSF57196">
    <property type="entry name" value="EGF/Laminin"/>
    <property type="match status" value="13"/>
</dbReference>
<feature type="disulfide bond" evidence="24">
    <location>
        <begin position="834"/>
        <end position="851"/>
    </location>
</feature>
<dbReference type="InterPro" id="IPR027417">
    <property type="entry name" value="P-loop_NTPase"/>
</dbReference>
<dbReference type="InterPro" id="IPR026983">
    <property type="entry name" value="DHC"/>
</dbReference>
<evidence type="ECO:0000256" key="13">
    <source>
        <dbReference type="ARBA" id="ARBA00022840"/>
    </source>
</evidence>
<feature type="disulfide bond" evidence="24">
    <location>
        <begin position="1090"/>
        <end position="1102"/>
    </location>
</feature>
<evidence type="ECO:0000313" key="31">
    <source>
        <dbReference type="Proteomes" id="UP000838878"/>
    </source>
</evidence>
<dbReference type="Gene3D" id="2.170.300.10">
    <property type="entry name" value="Tie2 ligand-binding domain superfamily"/>
    <property type="match status" value="1"/>
</dbReference>
<keyword evidence="12" id="KW-0547">Nucleotide-binding</keyword>
<keyword evidence="13" id="KW-0067">ATP-binding</keyword>
<dbReference type="GO" id="GO:0030473">
    <property type="term" value="P:nuclear migration along microtubule"/>
    <property type="evidence" value="ECO:0007669"/>
    <property type="project" value="UniProtKB-ARBA"/>
</dbReference>
<gene>
    <name evidence="30" type="ORF">BINO364_LOCUS3882</name>
</gene>
<dbReference type="Pfam" id="PF12777">
    <property type="entry name" value="MT"/>
    <property type="match status" value="1"/>
</dbReference>
<dbReference type="FunFam" id="2.170.300.10:FF:000001">
    <property type="entry name" value="Laminin subunit beta-1"/>
    <property type="match status" value="1"/>
</dbReference>
<dbReference type="InterPro" id="IPR013015">
    <property type="entry name" value="Laminin_IV_B"/>
</dbReference>
<dbReference type="Gene3D" id="1.20.920.20">
    <property type="match status" value="1"/>
</dbReference>
<feature type="coiled-coil region" evidence="25">
    <location>
        <begin position="1736"/>
        <end position="1763"/>
    </location>
</feature>
<feature type="disulfide bond" evidence="24">
    <location>
        <begin position="1092"/>
        <end position="1109"/>
    </location>
</feature>
<dbReference type="GO" id="GO:1902850">
    <property type="term" value="P:microtubule cytoskeleton organization involved in mitosis"/>
    <property type="evidence" value="ECO:0007669"/>
    <property type="project" value="UniProtKB-ARBA"/>
</dbReference>
<sequence>MALRAALFILPVLLAGGDAVYSRHRDRLRTDPRILDRACELSSCYPATGNLLIGRENRLFASSTCGSSGRERYCIVSHLEDRKKCFWCDSTNNTNNNLSLNHRIQNIIYKYIPGTIRKSWWQSENGKENVTIQLDMEAEFHLTHLIIQFKTFRPAAMLVERSFDFGKTWRVYRYFAHNCDEAFPSVPKHTQRNLTEVVCESRYSGVAPSSEGEVIFRVLPPNIHVTNPYSEEVQNLLRMTNLRINFTKLHTLGDDLLDNRAEIQEKYYYAIYEMTVRGSCSCYGHASRCLPMPGVDSKNNMVHGRCECTHNTRGLNCEYCEDFYNDLPWQPAVGKTSNACKRCTCNNHAITCHFDAAVYNKTGKVSGGVCDNCQHNTMGVNCELCKPTFFRDPSLDVQSPDTCKPCDCDPDGTTDKEILCEDETDLVNNKTAGRCLCKSNIDGARCDRCKDGYWNFDPQNPEGCDSCTCNHLGTVNERGCDPLSGNCICKRHVTGRNCDQCLPEFYGLSDVDDGCLPCDCDLGGSLDRDCDVITGQCKCRPNVTGRRCDQPIQNFFVGALDSIIYEAESSQCDSQIDDNAIQSQLCHVVIRENYPDGRKETWTGPGFMKIPESSTLVFVVNNLKRSMNYNVLIRYEPQSHLNWEEATILVKRPLPIDTESSCANVRPEDDTITTKLPANQRSILVRPPICLEKNKETEIRIYLGRQDGYSSNSRASVLIDSIVLIPSVDDLPFLTNGSSMRDEFDRYNCGDSYYYDLNRDNIPEICKKYHASIGFYIRNGSESCQCDPSGSKSHQCDPYTGHCQCVENIVGARCDRCAPGTYGFSKFGCKRCDCNSIGSLDNFCDVTSGQCKCRANTYGRACDLCQPGYFNFPNCQQCDCNGHAVECDDKTGACKDCRDYSEGHRCERCIEGYYGDPRLGVDISCRLCPCPGVKGNPNKNSHADRCELDSETKDVVCDCKEGYAGSLCDVCADNYYGDPIKGTCEKCECNDNIDTTKPNNCDPYTGKCLQCLHNTAGDHCEMCEDGYYGNATEKACYKCNCSVLGTNFTQGNCDGITGQCPCFNNVIGINCDQCTENHWRIALGTGCDPCECDPIGSLSPQCNPYIGKCDCKPGYGGRQCDQCQENHWGNPNVECYECDCDLYGSVSQQCMRDNGSCICKPGIGGYKCNMCARGYLGEAPECYACGECFDSWDKVIEDLRIQTEYAIGNASKIKVVGATGAYTRDFEEMTKKLSDVENSLESAKLGQTTVKELLANISTLQDQLNNADKKVKDSNDNLNAITSKINLGNVTLDGLRSSIDYLKSKTLELENNATKLQEANLEGALNLTREAKQRALKAADDTENVQMLIANTDRQIKNTDRLIEMQYVNFNKTQNENDKKLDELQQQLSELEAQLPKINENMCGQASDTCDICGGAGCGKCGGISCDQGAITKAEQALDFANKTEHRIKDHELTAEDLFRSVSQVKQDTVAVRSRAKDLFNRAGEFKATAERATNESQDLTSELKEFLSKTHNTPEEVRQLATEILNLSISIEPKEITELSQRINSTVSQLTNIENIIAETKPDLDIAKALKQNATTINKAANLTLVMANKVLEALDEAQIAQDAAEDAIDKANSDIEAAKSDLTPIALESEQAQKKANETMDEVEGLRTRLSDLQKNILKIESDAEQVKLEANEVVNKAEGAEQKARQLRQDFKQTNISLADRASQTSNSRERAQLLLNRATKLASDTQMQLKLLANMEELYNDHNELLNVLEKKIGELNTQMNYYLSEITKRSDYYRSCTTWLYLEPILSNDDGDLGLKFRKVDQGFKQVTRLLESDPRISAVVQSARLQPMLDAISEQLNACQSALNQYIDDKRSIFPRLYFLSDDDLLELLGQARAGAEGKAAVMQSHLKKLFPGITGVHLGPSDLSITALCSHGEVFQLDHPVDIDCSVELWLKNLEQEMRSSLQSMAIKCLVANSFQDQDPFSLPTQILCLSQIIRFTEQTEKAIISKELHKLKNNIENENSYYADVEIEDETEKYKKQALILQCAFYESMVQELIEHNVVTLNDWHWQKQLRFYSLNTKEIVIKMGLAEISYSYEYLGVNTGQFVRTETTDESFLILTQAMHLGLVGNPFGPAGTGKTESVKALGALVGRLVLVFNCDEAMDAECMGRLLSGVAQCGAWGCFDEFNRLSADTLAAVAHQLAALLAAARARAAGADPVAVINGKQVAVSAWCGVAATLNPAGRGYGGRRALPPALQHALRPLALRPPARAALAARLLAAAPGAAARRLAADLDDVFTLASTLLSNQRHYDWGLRALKSAVGSCSAALGAAAPAAPAQRALLRKVLRLNNISKLTVYDAERFENILSMVFADVPEEESATDPVYSSLKSAVTELGLVHSDFQIQKCMELYEQLQQRMGVAIVGPPGSGKSTIRKLLKTAMQQRGRSVAECVVSPKAQARRALLGGAGVLAAAALAAAAQPADVWSWVVCDGDVEPEWVEALNSVLDDNRLLTLPSGWRVQFGNNVNFIFETHSLEHASPATISRMGIILFSNENHCSEEILESWIRKKEFDNETARLAASLLHQTIRKILQWISSHRADLVIRDCQMSLVKQILAQFEYIVEEDSSKTPISAEDIVWSSVQLSIMGLLKNNAIDSFYDELQMPQLPAPPAGARAEWAEALQLSARVRAAAPALRAALRAAAPALVLGPDACAKNLLAEFVLKETNSTVITIDCTPILEPSDIIAELKRNNAVSSGGGGCTLLLRSLHRARADRWGSSLVHSFILQLVQQGGFWAPEEGGPQWRGARARVLATAAAAPRSPRLAALLYPVVLPEPDENELLELTRNYLSETVPTNVSEKDILNLSHNILSLYKEVTETFHSKAHYKWNPSHLRLWCQNIKWYSPTNLEGVMTALNAEANILFKERLVTDDEKSQYSTIAQNYIKVNNDVYFKPKLRGDGIYLESVEYKEWHESTEKLINQCLIDDEYAFGDTGIEVCKELSVLCPTIALALNGGVVTCAAAAGAGRRAAARLAAAATGAALVRADRPAHFCACFKNVIHIYYSLYTPLTLYYHKCTALTSACEGTHTLLVMTEAVAAEDCLAYVQAFLKADSIHSLPSKIVPTNYAQSAQSFTEMKHKLGILVIVDKEQELSSLWEAAPLLLRRVVWLRRWARATLRDLPARRLRRLSKENSQEMSEEDLNSIPIEGFISIYESLETETTRAPVRYLHFIKTYYNIYNSKKQALIQRQETLSAGVKALEGAQASVDALRRDAAQQEAELAEQRAAAARALQQLSAAARADTDRRQEMHALKQTIETENEKLQIRKKEIEAELASVEPVIAEARAAVGDIRPEALSEVRSLRAPPDAVRDVLEGVLRLMGIADTSWHSMKSFLSKRGVKEDIRCLDASEISPEAVQSVERLLERRGASFEPAAARRASAACAPLAAWVRANLAHARALARVRPLRDRQRDLLRNLSQAEAEASALSDGLASVEERVAALQAALGRHARDAAALELRLAASAATLRAADDLLHALQHEYRSWEADLKNISQEILELGQRSLLAAGYLIYLPDLTEPQARQYLSKWCTLIGYEDTSFSVINFLTTPEQLLKWEADGLPSDQSAIKNAVFIDQYLSRRCSLTPLAAGAGAARWRRALPGDALPLHSERLHTALRCAAKLGRVLIITEVECIEEWWWSLLRAGGGRARVVLQARRAPAPAPAPHHAAHLALLHFTPRLHALVDQLLHYAMEKQNPEMNEKSKEIKLTKATLQKQQHELQENLLKDLSSNGDILHDANLLESLKKTQSTSATIGEALAAAQALQREAHDAGARYAAGAGRAARLALAVQRLAARHRRVAAPPDDVRDAFRAALDRTENGTETINNDEIVKHFTRKIIERVLLSLHKKDKYIVVMHLLHSVYDDLMPDKLWQIFIGNINIIEDMSILNDIKNKYQWINDDCLRKIALIKIQDEDLFLRLSLEQSDLWLDFQSSGDLHTISRLNLSPFEVILAVAALRPESCYRAIVAFVDQVLGGSVVSAEAVGAAARWARRARPALLLAPHAADALAATARAAGRTLSTVGIEGGRGAWEAALAPGGWLAVVVGASPFTKDLLSFVASLSERPLEELGDDFRLWIMAEDREIPSTLANSCVNVVIEPPEGVKRNACATLAAWARAPDAPPPRAPLLARLALLHAIAQERRNYIPFGWSRYYAWEWGDVSACAAAARAARDAAGACALAGALYGARVGAARDRDVLRALLARCLRGAVPALAAVPADAHLNDYITALEALPDMDTPQLLELPANCRVAWENNAADNIIAGLRELNSETCVKRDDTTTPLKSIRSLWRKLMSGSPLVKPNYHIEKRPGGWWGALCEAEARDAAAAARALHAALAKGAPAPPAHQVPDEWQLVWAGPDTPEIYIEEFCARARAAHDRVESYEYTDDYMPEEVDLREYLRPERVLAALRAAAARRRGCALHDLALSAAWDFTTGI</sequence>
<feature type="domain" description="Laminin EGF-like" evidence="27">
    <location>
        <begin position="1138"/>
        <end position="1184"/>
    </location>
</feature>
<feature type="domain" description="Laminin EGF-like" evidence="27">
    <location>
        <begin position="467"/>
        <end position="517"/>
    </location>
</feature>
<evidence type="ECO:0000256" key="15">
    <source>
        <dbReference type="ARBA" id="ARBA00022889"/>
    </source>
</evidence>
<evidence type="ECO:0000256" key="22">
    <source>
        <dbReference type="ARBA" id="ARBA00023273"/>
    </source>
</evidence>
<keyword evidence="21" id="KW-0206">Cytoskeleton</keyword>
<evidence type="ECO:0000259" key="29">
    <source>
        <dbReference type="PROSITE" id="PS51117"/>
    </source>
</evidence>
<dbReference type="GO" id="GO:0005524">
    <property type="term" value="F:ATP binding"/>
    <property type="evidence" value="ECO:0007669"/>
    <property type="project" value="UniProtKB-KW"/>
</dbReference>
<accession>A0A8J9Y3A0</accession>
<keyword evidence="31" id="KW-1185">Reference proteome</keyword>
<dbReference type="InterPro" id="IPR008211">
    <property type="entry name" value="Laminin_N"/>
</dbReference>
<dbReference type="FunFam" id="2.10.25.10:FF:000090">
    <property type="entry name" value="laminin subunit alpha"/>
    <property type="match status" value="1"/>
</dbReference>
<feature type="domain" description="Laminin N-terminal" evidence="29">
    <location>
        <begin position="40"/>
        <end position="279"/>
    </location>
</feature>
<dbReference type="GO" id="GO:0035721">
    <property type="term" value="P:intraciliary retrograde transport"/>
    <property type="evidence" value="ECO:0007669"/>
    <property type="project" value="TreeGrafter"/>
</dbReference>
<feature type="domain" description="Laminin EGF-like" evidence="27">
    <location>
        <begin position="878"/>
        <end position="927"/>
    </location>
</feature>
<name>A0A8J9Y3A0_9NEOP</name>
<evidence type="ECO:0000256" key="18">
    <source>
        <dbReference type="ARBA" id="ARBA00023157"/>
    </source>
</evidence>
<dbReference type="GO" id="GO:0008569">
    <property type="term" value="F:minus-end-directed microtubule motor activity"/>
    <property type="evidence" value="ECO:0007669"/>
    <property type="project" value="UniProtKB-ARBA"/>
</dbReference>
<proteinExistence type="inferred from homology"/>
<feature type="disulfide bond" evidence="24">
    <location>
        <begin position="805"/>
        <end position="814"/>
    </location>
</feature>
<dbReference type="GO" id="GO:0060271">
    <property type="term" value="P:cilium assembly"/>
    <property type="evidence" value="ECO:0007669"/>
    <property type="project" value="TreeGrafter"/>
</dbReference>
<dbReference type="PROSITE" id="PS51116">
    <property type="entry name" value="LAMININ_IVB"/>
    <property type="match status" value="1"/>
</dbReference>
<keyword evidence="14" id="KW-0084">Basement membrane</keyword>
<dbReference type="Pfam" id="PF21199">
    <property type="entry name" value="LAMININ_IV_B"/>
    <property type="match status" value="1"/>
</dbReference>
<evidence type="ECO:0000256" key="24">
    <source>
        <dbReference type="PROSITE-ProRule" id="PRU00460"/>
    </source>
</evidence>
<dbReference type="Pfam" id="PF08393">
    <property type="entry name" value="DHC_N2"/>
    <property type="match status" value="1"/>
</dbReference>
<feature type="disulfide bond" evidence="24">
    <location>
        <begin position="1062"/>
        <end position="1071"/>
    </location>
</feature>
<evidence type="ECO:0000256" key="7">
    <source>
        <dbReference type="ARBA" id="ARBA00022525"/>
    </source>
</evidence>
<feature type="disulfide bond" evidence="24">
    <location>
        <begin position="853"/>
        <end position="862"/>
    </location>
</feature>
<feature type="chain" id="PRO_5035426103" description="Dynein heavy chain, cytoplasmic" evidence="26">
    <location>
        <begin position="20"/>
        <end position="4469"/>
    </location>
</feature>
<feature type="disulfide bond" evidence="24">
    <location>
        <begin position="1138"/>
        <end position="1150"/>
    </location>
</feature>
<dbReference type="InterPro" id="IPR002049">
    <property type="entry name" value="LE_dom"/>
</dbReference>
<dbReference type="Gene3D" id="1.10.8.720">
    <property type="entry name" value="Region D6 of dynein motor"/>
    <property type="match status" value="1"/>
</dbReference>
<keyword evidence="9" id="KW-0493">Microtubule</keyword>
<dbReference type="GO" id="GO:0000235">
    <property type="term" value="C:astral microtubule"/>
    <property type="evidence" value="ECO:0007669"/>
    <property type="project" value="UniProtKB-ARBA"/>
</dbReference>
<evidence type="ECO:0000256" key="1">
    <source>
        <dbReference type="ARBA" id="ARBA00004245"/>
    </source>
</evidence>
<evidence type="ECO:0000259" key="28">
    <source>
        <dbReference type="PROSITE" id="PS51116"/>
    </source>
</evidence>
<dbReference type="GO" id="GO:0000070">
    <property type="term" value="P:mitotic sister chromatid segregation"/>
    <property type="evidence" value="ECO:0007669"/>
    <property type="project" value="UniProtKB-ARBA"/>
</dbReference>
<dbReference type="GO" id="GO:0005868">
    <property type="term" value="C:cytoplasmic dynein complex"/>
    <property type="evidence" value="ECO:0007669"/>
    <property type="project" value="TreeGrafter"/>
</dbReference>
<evidence type="ECO:0000256" key="10">
    <source>
        <dbReference type="ARBA" id="ARBA00022729"/>
    </source>
</evidence>
<dbReference type="FunFam" id="2.10.25.10:FF:000145">
    <property type="entry name" value="Laminin subunit beta 1"/>
    <property type="match status" value="1"/>
</dbReference>
<dbReference type="CDD" id="cd00055">
    <property type="entry name" value="EGF_Lam"/>
    <property type="match status" value="13"/>
</dbReference>
<dbReference type="GO" id="GO:0051959">
    <property type="term" value="F:dynein light intermediate chain binding"/>
    <property type="evidence" value="ECO:0007669"/>
    <property type="project" value="InterPro"/>
</dbReference>
<dbReference type="GO" id="GO:0048513">
    <property type="term" value="P:animal organ development"/>
    <property type="evidence" value="ECO:0007669"/>
    <property type="project" value="UniProtKB-ARBA"/>
</dbReference>
<dbReference type="GO" id="GO:0048731">
    <property type="term" value="P:system development"/>
    <property type="evidence" value="ECO:0007669"/>
    <property type="project" value="UniProtKB-ARBA"/>
</dbReference>
<evidence type="ECO:0000256" key="9">
    <source>
        <dbReference type="ARBA" id="ARBA00022701"/>
    </source>
</evidence>
<dbReference type="Gene3D" id="3.20.180.20">
    <property type="entry name" value="Dynein heavy chain, N-terminal domain 2"/>
    <property type="match status" value="1"/>
</dbReference>
<dbReference type="FunFam" id="2.10.25.10:FF:000065">
    <property type="entry name" value="Laminin subunit beta 1"/>
    <property type="match status" value="1"/>
</dbReference>
<dbReference type="Proteomes" id="UP000838878">
    <property type="component" value="Chromosome 12"/>
</dbReference>
<evidence type="ECO:0000256" key="12">
    <source>
        <dbReference type="ARBA" id="ARBA00022741"/>
    </source>
</evidence>
<evidence type="ECO:0000256" key="26">
    <source>
        <dbReference type="SAM" id="SignalP"/>
    </source>
</evidence>
<feature type="coiled-coil region" evidence="25">
    <location>
        <begin position="1596"/>
        <end position="1700"/>
    </location>
</feature>
<dbReference type="GO" id="GO:0005604">
    <property type="term" value="C:basement membrane"/>
    <property type="evidence" value="ECO:0007669"/>
    <property type="project" value="UniProtKB-SubCell"/>
</dbReference>
<dbReference type="PANTHER" id="PTHR10676">
    <property type="entry name" value="DYNEIN HEAVY CHAIN FAMILY PROTEIN"/>
    <property type="match status" value="1"/>
</dbReference>
<evidence type="ECO:0000256" key="21">
    <source>
        <dbReference type="ARBA" id="ARBA00023212"/>
    </source>
</evidence>
<dbReference type="InterPro" id="IPR035706">
    <property type="entry name" value="AAA_9"/>
</dbReference>
<dbReference type="PROSITE" id="PS01248">
    <property type="entry name" value="EGF_LAM_1"/>
    <property type="match status" value="4"/>
</dbReference>
<dbReference type="FunFam" id="2.10.25.10:FF:000135">
    <property type="entry name" value="Laminin subunit beta 4"/>
    <property type="match status" value="1"/>
</dbReference>
<dbReference type="Gene3D" id="1.20.58.1120">
    <property type="match status" value="1"/>
</dbReference>
<evidence type="ECO:0000256" key="14">
    <source>
        <dbReference type="ARBA" id="ARBA00022869"/>
    </source>
</evidence>
<feature type="non-terminal residue" evidence="30">
    <location>
        <position position="4469"/>
    </location>
</feature>
<dbReference type="OrthoDB" id="5985440at2759"/>
<evidence type="ECO:0000256" key="3">
    <source>
        <dbReference type="ARBA" id="ARBA00004316"/>
    </source>
</evidence>
<dbReference type="InterPro" id="IPR013602">
    <property type="entry name" value="Dynein_heavy_linker"/>
</dbReference>
<feature type="domain" description="Laminin EGF-like" evidence="27">
    <location>
        <begin position="1090"/>
        <end position="1137"/>
    </location>
</feature>
<comment type="subcellular location">
    <subcellularLocation>
        <location evidence="3">Cell projection</location>
    </subcellularLocation>
    <subcellularLocation>
        <location evidence="1">Cytoplasm</location>
        <location evidence="1">Cytoskeleton</location>
    </subcellularLocation>
    <subcellularLocation>
        <location evidence="2">Secreted</location>
        <location evidence="2">Extracellular space</location>
        <location evidence="2">Extracellular matrix</location>
        <location evidence="2">Basement membrane</location>
    </subcellularLocation>
</comment>
<dbReference type="GO" id="GO:0060294">
    <property type="term" value="P:cilium movement involved in cell motility"/>
    <property type="evidence" value="ECO:0007669"/>
    <property type="project" value="TreeGrafter"/>
</dbReference>
<dbReference type="InterPro" id="IPR043157">
    <property type="entry name" value="Dynein_AAA1S"/>
</dbReference>
<dbReference type="SMART" id="SM00180">
    <property type="entry name" value="EGF_Lam"/>
    <property type="match status" value="13"/>
</dbReference>
<evidence type="ECO:0000313" key="30">
    <source>
        <dbReference type="EMBL" id="CAH0717249.1"/>
    </source>
</evidence>
<evidence type="ECO:0000256" key="5">
    <source>
        <dbReference type="ARBA" id="ARBA00022197"/>
    </source>
</evidence>
<dbReference type="Pfam" id="PF22597">
    <property type="entry name" value="DYN_lid"/>
    <property type="match status" value="1"/>
</dbReference>
<dbReference type="CDD" id="cd22302">
    <property type="entry name" value="cc_DmLAMB1-like_C"/>
    <property type="match status" value="1"/>
</dbReference>
<feature type="disulfide bond" evidence="24">
    <location>
        <begin position="897"/>
        <end position="906"/>
    </location>
</feature>
<dbReference type="SMART" id="SM00136">
    <property type="entry name" value="LamNT"/>
    <property type="match status" value="1"/>
</dbReference>
<dbReference type="GO" id="GO:0005938">
    <property type="term" value="C:cell cortex"/>
    <property type="evidence" value="ECO:0007669"/>
    <property type="project" value="UniProtKB-ARBA"/>
</dbReference>
<protein>
    <recommendedName>
        <fullName evidence="5">Dynein heavy chain, cytoplasmic</fullName>
    </recommendedName>
</protein>
<keyword evidence="17 25" id="KW-0175">Coiled coil</keyword>
<dbReference type="InterPro" id="IPR042228">
    <property type="entry name" value="Dynein_linker_3"/>
</dbReference>
<feature type="disulfide bond" evidence="24">
    <location>
        <begin position="832"/>
        <end position="844"/>
    </location>
</feature>
<dbReference type="GO" id="GO:0007155">
    <property type="term" value="P:cell adhesion"/>
    <property type="evidence" value="ECO:0007669"/>
    <property type="project" value="UniProtKB-KW"/>
</dbReference>
<dbReference type="InterPro" id="IPR041658">
    <property type="entry name" value="AAA_lid_11"/>
</dbReference>
<feature type="disulfide bond" evidence="24">
    <location>
        <begin position="437"/>
        <end position="446"/>
    </location>
</feature>
<feature type="disulfide bond" evidence="24">
    <location>
        <begin position="1140"/>
        <end position="1157"/>
    </location>
</feature>
<keyword evidence="23 24" id="KW-0424">Laminin EGF-like domain</keyword>
<feature type="disulfide bond" evidence="24">
    <location>
        <begin position="1159"/>
        <end position="1168"/>
    </location>
</feature>
<dbReference type="PROSITE" id="PS51117">
    <property type="entry name" value="LAMININ_NTER"/>
    <property type="match status" value="1"/>
</dbReference>
<dbReference type="PANTHER" id="PTHR10676:SF352">
    <property type="entry name" value="CYTOPLASMIC DYNEIN 2 HEAVY CHAIN 1"/>
    <property type="match status" value="1"/>
</dbReference>
<dbReference type="InterPro" id="IPR000742">
    <property type="entry name" value="EGF"/>
</dbReference>
<dbReference type="SUPFAM" id="SSF52540">
    <property type="entry name" value="P-loop containing nucleoside triphosphate hydrolases"/>
    <property type="match status" value="3"/>
</dbReference>
<evidence type="ECO:0000256" key="23">
    <source>
        <dbReference type="ARBA" id="ARBA00023292"/>
    </source>
</evidence>
<keyword evidence="10 26" id="KW-0732">Signal</keyword>
<keyword evidence="8" id="KW-0272">Extracellular matrix</keyword>
<reference evidence="30" key="1">
    <citation type="submission" date="2021-12" db="EMBL/GenBank/DDBJ databases">
        <authorList>
            <person name="Martin H S."/>
        </authorList>
    </citation>
    <scope>NUCLEOTIDE SEQUENCE</scope>
</reference>
<dbReference type="Pfam" id="PF12781">
    <property type="entry name" value="AAA_9"/>
    <property type="match status" value="1"/>
</dbReference>
<keyword evidence="22" id="KW-0966">Cell projection</keyword>
<dbReference type="FunFam" id="2.10.25.10:FF:000011">
    <property type="entry name" value="Cadherin EGF LAG seven-pass G-type receptor"/>
    <property type="match status" value="1"/>
</dbReference>
<feature type="domain" description="Laminin EGF-like" evidence="27">
    <location>
        <begin position="406"/>
        <end position="466"/>
    </location>
</feature>
<feature type="disulfide bond" evidence="24">
    <location>
        <begin position="489"/>
        <end position="498"/>
    </location>
</feature>
<dbReference type="InterPro" id="IPR056863">
    <property type="entry name" value="LMN_ATRN_NET-like_EGF"/>
</dbReference>
<evidence type="ECO:0000256" key="11">
    <source>
        <dbReference type="ARBA" id="ARBA00022737"/>
    </source>
</evidence>
<feature type="domain" description="Laminin IV type B" evidence="28">
    <location>
        <begin position="557"/>
        <end position="778"/>
    </location>
</feature>
<evidence type="ECO:0000256" key="2">
    <source>
        <dbReference type="ARBA" id="ARBA00004302"/>
    </source>
</evidence>
<keyword evidence="20" id="KW-0325">Glycoprotein</keyword>
<feature type="domain" description="Laminin EGF-like" evidence="27">
    <location>
        <begin position="987"/>
        <end position="1038"/>
    </location>
</feature>
<feature type="disulfide bond" evidence="24">
    <location>
        <begin position="501"/>
        <end position="515"/>
    </location>
</feature>
<evidence type="ECO:0000256" key="6">
    <source>
        <dbReference type="ARBA" id="ARBA00022490"/>
    </source>
</evidence>
<evidence type="ECO:0000256" key="4">
    <source>
        <dbReference type="ARBA" id="ARBA00008887"/>
    </source>
</evidence>
<feature type="disulfide bond" evidence="24">
    <location>
        <begin position="784"/>
        <end position="796"/>
    </location>
</feature>
<keyword evidence="11" id="KW-0677">Repeat</keyword>
<dbReference type="Gene3D" id="2.10.25.10">
    <property type="entry name" value="Laminin"/>
    <property type="match status" value="11"/>
</dbReference>
<dbReference type="InterPro" id="IPR042219">
    <property type="entry name" value="AAA_lid_11_sf"/>
</dbReference>
<feature type="signal peptide" evidence="26">
    <location>
        <begin position="1"/>
        <end position="19"/>
    </location>
</feature>
<dbReference type="InterPro" id="IPR054354">
    <property type="entry name" value="DYNC2H1-like_lid"/>
</dbReference>
<dbReference type="SMART" id="SM00181">
    <property type="entry name" value="EGF"/>
    <property type="match status" value="8"/>
</dbReference>
<keyword evidence="7" id="KW-0964">Secreted</keyword>
<dbReference type="GO" id="GO:0005930">
    <property type="term" value="C:axoneme"/>
    <property type="evidence" value="ECO:0007669"/>
    <property type="project" value="TreeGrafter"/>
</dbReference>